<dbReference type="AlphaFoldDB" id="A0A284VRC7"/>
<accession>A0A284VRC7</accession>
<dbReference type="RefSeq" id="WP_096206456.1">
    <property type="nucleotide sequence ID" value="NZ_FZMP01000196.1"/>
</dbReference>
<protein>
    <submittedName>
        <fullName evidence="1">Uncharacterized protein</fullName>
    </submittedName>
</protein>
<gene>
    <name evidence="1" type="ORF">MNV_50081</name>
</gene>
<evidence type="ECO:0000313" key="2">
    <source>
        <dbReference type="Proteomes" id="UP000218615"/>
    </source>
</evidence>
<keyword evidence="2" id="KW-1185">Reference proteome</keyword>
<proteinExistence type="predicted"/>
<sequence length="295" mass="33071">MGKQNTYKVILALFLALTMVLSVFALLLNPRSETEQEAPQSTPQQEKYNPEYWTMNQPFYSISDALNMTPVDAVSASYTDLEGMTPQMMQWVRQDVTVINEADIIYNSTTTKVYYAALKEGENNSFLLLSIMYPERNDFEYIEYPQQIAGYYILVRQEPQLNGLYNVMGTPTILAPGDTIGGVLEIITSLNKTATAYDRYAGLLSKAEPAPYQMLSSNVSFAKQYYMGVGLNNGSYVRTTAYLDLNSTTLKKLNQLKANSTEKGFTEYNVTGEGNYTTVKIAGPDLFRVLSEETS</sequence>
<dbReference type="EMBL" id="FZMP01000196">
    <property type="protein sequence ID" value="SNQ61822.1"/>
    <property type="molecule type" value="Genomic_DNA"/>
</dbReference>
<organism evidence="1 2">
    <name type="scientific">Candidatus Methanoperedens nitratireducens</name>
    <dbReference type="NCBI Taxonomy" id="1392998"/>
    <lineage>
        <taxon>Archaea</taxon>
        <taxon>Methanobacteriati</taxon>
        <taxon>Methanobacteriota</taxon>
        <taxon>Stenosarchaea group</taxon>
        <taxon>Methanomicrobia</taxon>
        <taxon>Methanosarcinales</taxon>
        <taxon>ANME-2 cluster</taxon>
        <taxon>Candidatus Methanoperedentaceae</taxon>
        <taxon>Candidatus Methanoperedens</taxon>
    </lineage>
</organism>
<name>A0A284VRC7_9EURY</name>
<reference evidence="2" key="1">
    <citation type="submission" date="2017-06" db="EMBL/GenBank/DDBJ databases">
        <authorList>
            <person name="Cremers G."/>
        </authorList>
    </citation>
    <scope>NUCLEOTIDE SEQUENCE [LARGE SCALE GENOMIC DNA]</scope>
</reference>
<dbReference type="Proteomes" id="UP000218615">
    <property type="component" value="Unassembled WGS sequence"/>
</dbReference>
<dbReference type="OrthoDB" id="147885at2157"/>
<evidence type="ECO:0000313" key="1">
    <source>
        <dbReference type="EMBL" id="SNQ61822.1"/>
    </source>
</evidence>